<dbReference type="InterPro" id="IPR011008">
    <property type="entry name" value="Dimeric_a/b-barrel"/>
</dbReference>
<proteinExistence type="predicted"/>
<comment type="caution">
    <text evidence="1">The sequence shown here is derived from an EMBL/GenBank/DDBJ whole genome shotgun (WGS) entry which is preliminary data.</text>
</comment>
<dbReference type="EMBL" id="JBELOE010000143">
    <property type="protein sequence ID" value="MER2491659.1"/>
    <property type="molecule type" value="Genomic_DNA"/>
</dbReference>
<evidence type="ECO:0000313" key="1">
    <source>
        <dbReference type="EMBL" id="MER2491659.1"/>
    </source>
</evidence>
<protein>
    <recommendedName>
        <fullName evidence="3">ABM domain-containing protein</fullName>
    </recommendedName>
</protein>
<evidence type="ECO:0000313" key="2">
    <source>
        <dbReference type="Proteomes" id="UP001467690"/>
    </source>
</evidence>
<dbReference type="SUPFAM" id="SSF54909">
    <property type="entry name" value="Dimeric alpha+beta barrel"/>
    <property type="match status" value="1"/>
</dbReference>
<gene>
    <name evidence="1" type="ORF">ABS311_07165</name>
</gene>
<keyword evidence="2" id="KW-1185">Reference proteome</keyword>
<dbReference type="Proteomes" id="UP001467690">
    <property type="component" value="Unassembled WGS sequence"/>
</dbReference>
<sequence length="109" mass="12355">MTTTAIELVSYKLKTNVPTEQLAEVNAAVNDFLQAQEGFYYRSMSQDDNGTYFDIVYWKDMQHAQNASDAFMQNPSCQALMAITDMDSIKMRHMTAISESMMCEQTAEA</sequence>
<evidence type="ECO:0008006" key="3">
    <source>
        <dbReference type="Google" id="ProtNLM"/>
    </source>
</evidence>
<organism evidence="1 2">
    <name type="scientific">Catenovulum sediminis</name>
    <dbReference type="NCBI Taxonomy" id="1740262"/>
    <lineage>
        <taxon>Bacteria</taxon>
        <taxon>Pseudomonadati</taxon>
        <taxon>Pseudomonadota</taxon>
        <taxon>Gammaproteobacteria</taxon>
        <taxon>Alteromonadales</taxon>
        <taxon>Alteromonadaceae</taxon>
        <taxon>Catenovulum</taxon>
    </lineage>
</organism>
<dbReference type="RefSeq" id="WP_143871070.1">
    <property type="nucleotide sequence ID" value="NZ_CP041660.1"/>
</dbReference>
<name>A0ABV1RFG0_9ALTE</name>
<accession>A0ABV1RFG0</accession>
<reference evidence="1 2" key="1">
    <citation type="submission" date="2024-06" db="EMBL/GenBank/DDBJ databases">
        <authorList>
            <person name="Chen R.Y."/>
        </authorList>
    </citation>
    <scope>NUCLEOTIDE SEQUENCE [LARGE SCALE GENOMIC DNA]</scope>
    <source>
        <strain evidence="1 2">D2</strain>
    </source>
</reference>